<organism evidence="2 3">
    <name type="scientific">Hibiscus sabdariffa</name>
    <name type="common">roselle</name>
    <dbReference type="NCBI Taxonomy" id="183260"/>
    <lineage>
        <taxon>Eukaryota</taxon>
        <taxon>Viridiplantae</taxon>
        <taxon>Streptophyta</taxon>
        <taxon>Embryophyta</taxon>
        <taxon>Tracheophyta</taxon>
        <taxon>Spermatophyta</taxon>
        <taxon>Magnoliopsida</taxon>
        <taxon>eudicotyledons</taxon>
        <taxon>Gunneridae</taxon>
        <taxon>Pentapetalae</taxon>
        <taxon>rosids</taxon>
        <taxon>malvids</taxon>
        <taxon>Malvales</taxon>
        <taxon>Malvaceae</taxon>
        <taxon>Malvoideae</taxon>
        <taxon>Hibiscus</taxon>
    </lineage>
</organism>
<feature type="region of interest" description="Disordered" evidence="1">
    <location>
        <begin position="429"/>
        <end position="448"/>
    </location>
</feature>
<dbReference type="PANTHER" id="PTHR36373:SF1">
    <property type="entry name" value="EXPRESSED PROTEIN"/>
    <property type="match status" value="1"/>
</dbReference>
<name>A0ABR2QCW9_9ROSI</name>
<keyword evidence="3" id="KW-1185">Reference proteome</keyword>
<proteinExistence type="predicted"/>
<protein>
    <submittedName>
        <fullName evidence="2">Uncharacterized protein</fullName>
    </submittedName>
</protein>
<feature type="compositionally biased region" description="Polar residues" evidence="1">
    <location>
        <begin position="280"/>
        <end position="293"/>
    </location>
</feature>
<gene>
    <name evidence="2" type="ORF">V6N11_083891</name>
</gene>
<feature type="region of interest" description="Disordered" evidence="1">
    <location>
        <begin position="62"/>
        <end position="87"/>
    </location>
</feature>
<dbReference type="EMBL" id="JBBPBN010000041">
    <property type="protein sequence ID" value="KAK8998503.1"/>
    <property type="molecule type" value="Genomic_DNA"/>
</dbReference>
<evidence type="ECO:0000313" key="2">
    <source>
        <dbReference type="EMBL" id="KAK8998503.1"/>
    </source>
</evidence>
<feature type="region of interest" description="Disordered" evidence="1">
    <location>
        <begin position="108"/>
        <end position="156"/>
    </location>
</feature>
<reference evidence="2 3" key="1">
    <citation type="journal article" date="2024" name="G3 (Bethesda)">
        <title>Genome assembly of Hibiscus sabdariffa L. provides insights into metabolisms of medicinal natural products.</title>
        <authorList>
            <person name="Kim T."/>
        </authorList>
    </citation>
    <scope>NUCLEOTIDE SEQUENCE [LARGE SCALE GENOMIC DNA]</scope>
    <source>
        <strain evidence="2">TK-2024</strain>
        <tissue evidence="2">Old leaves</tissue>
    </source>
</reference>
<evidence type="ECO:0000256" key="1">
    <source>
        <dbReference type="SAM" id="MobiDB-lite"/>
    </source>
</evidence>
<sequence>MEAAKIDWNRLDSRFVEDCVYEHINAPKWVDFLSLDQHPIDDHAWFCTPACNHPRTAEDFLQASPPLSKAPRPSVTGGGSRSSPFRQLNQGDAKLKRRGQAQIQSSVFSKIDDSENQNPNMSTPPPTQLAKSLKEAIKSSGERKKPMVTDDISQSPTDEIRRLKSTLSTRNLFAGRDILSHITEFCNELKKLATRARERETEEEMGEGKIQAEERKPLLELGQEKADVMQKGIGSAREKEKIKKSRTHEAEAENMAPPHPPCLNLENVKPKDKEGLLQIRTNPPSPQCFSAPTKTKAPRSRLMERGILQEVKQNKDVKTDKPGSSVSTSVITNGNVTDGRQARALDVFWFLKPCTLSDEVAKHAIQDPRPDEACAWVEPVGIPTRLPHQILHGLHEEIQASNRRNIQNQRRCRESNREQQLQHHGLVCDSNEEEPQTDLKSRAAWNRK</sequence>
<feature type="compositionally biased region" description="Basic and acidic residues" evidence="1">
    <location>
        <begin position="132"/>
        <end position="148"/>
    </location>
</feature>
<accession>A0ABR2QCW9</accession>
<evidence type="ECO:0000313" key="3">
    <source>
        <dbReference type="Proteomes" id="UP001396334"/>
    </source>
</evidence>
<feature type="region of interest" description="Disordered" evidence="1">
    <location>
        <begin position="280"/>
        <end position="299"/>
    </location>
</feature>
<dbReference type="Proteomes" id="UP001396334">
    <property type="component" value="Unassembled WGS sequence"/>
</dbReference>
<dbReference type="PANTHER" id="PTHR36373">
    <property type="entry name" value="EXPRESSED PROTEIN"/>
    <property type="match status" value="1"/>
</dbReference>
<comment type="caution">
    <text evidence="2">The sequence shown here is derived from an EMBL/GenBank/DDBJ whole genome shotgun (WGS) entry which is preliminary data.</text>
</comment>